<accession>A0A2S5SUE8</accession>
<dbReference type="EMBL" id="PSNX01000008">
    <property type="protein sequence ID" value="PPE66314.1"/>
    <property type="molecule type" value="Genomic_DNA"/>
</dbReference>
<gene>
    <name evidence="2" type="ORF">C1704_10080</name>
</gene>
<reference evidence="2 3" key="1">
    <citation type="submission" date="2018-02" db="EMBL/GenBank/DDBJ databases">
        <title>Reclassifiation of [Polyangium] brachysporum DSM 7029 as Guopingzhaonella breviflexa gen. nov., sp. nov., a member of the family Comamonadaceae.</title>
        <authorList>
            <person name="Tang B."/>
        </authorList>
    </citation>
    <scope>NUCLEOTIDE SEQUENCE [LARGE SCALE GENOMIC DNA]</scope>
    <source>
        <strain evidence="2 3">BCRC 80649</strain>
    </source>
</reference>
<keyword evidence="2" id="KW-0031">Aminopeptidase</keyword>
<keyword evidence="2" id="KW-0645">Protease</keyword>
<feature type="region of interest" description="Disordered" evidence="1">
    <location>
        <begin position="346"/>
        <end position="366"/>
    </location>
</feature>
<evidence type="ECO:0000313" key="3">
    <source>
        <dbReference type="Proteomes" id="UP000238605"/>
    </source>
</evidence>
<dbReference type="GO" id="GO:0004177">
    <property type="term" value="F:aminopeptidase activity"/>
    <property type="evidence" value="ECO:0007669"/>
    <property type="project" value="UniProtKB-KW"/>
</dbReference>
<keyword evidence="2" id="KW-0378">Hydrolase</keyword>
<dbReference type="AlphaFoldDB" id="A0A2S5SUE8"/>
<protein>
    <submittedName>
        <fullName evidence="2">Aminopeptidase</fullName>
    </submittedName>
</protein>
<dbReference type="Proteomes" id="UP000238605">
    <property type="component" value="Unassembled WGS sequence"/>
</dbReference>
<dbReference type="Pfam" id="PF10023">
    <property type="entry name" value="Aminopep"/>
    <property type="match status" value="1"/>
</dbReference>
<dbReference type="OrthoDB" id="357991at2"/>
<keyword evidence="3" id="KW-1185">Reference proteome</keyword>
<dbReference type="PIRSF" id="PIRSF029285">
    <property type="entry name" value="Aminopept"/>
    <property type="match status" value="1"/>
</dbReference>
<organism evidence="2 3">
    <name type="scientific">Caldimonas caldifontis</name>
    <dbReference type="NCBI Taxonomy" id="1452508"/>
    <lineage>
        <taxon>Bacteria</taxon>
        <taxon>Pseudomonadati</taxon>
        <taxon>Pseudomonadota</taxon>
        <taxon>Betaproteobacteria</taxon>
        <taxon>Burkholderiales</taxon>
        <taxon>Sphaerotilaceae</taxon>
        <taxon>Caldimonas</taxon>
    </lineage>
</organism>
<dbReference type="PROSITE" id="PS51257">
    <property type="entry name" value="PROKAR_LIPOPROTEIN"/>
    <property type="match status" value="1"/>
</dbReference>
<comment type="caution">
    <text evidence="2">The sequence shown here is derived from an EMBL/GenBank/DDBJ whole genome shotgun (WGS) entry which is preliminary data.</text>
</comment>
<dbReference type="RefSeq" id="WP_104302597.1">
    <property type="nucleotide sequence ID" value="NZ_PSNX01000008.1"/>
</dbReference>
<dbReference type="InterPro" id="IPR014553">
    <property type="entry name" value="Aminopept"/>
</dbReference>
<evidence type="ECO:0000256" key="1">
    <source>
        <dbReference type="SAM" id="MobiDB-lite"/>
    </source>
</evidence>
<evidence type="ECO:0000313" key="2">
    <source>
        <dbReference type="EMBL" id="PPE66314.1"/>
    </source>
</evidence>
<name>A0A2S5SUE8_9BURK</name>
<proteinExistence type="predicted"/>
<sequence>MRRRGLWTVMGVGALALGGGLLVAGCGTVGYLAQSVQGHLSLVHQARPVDQWLADETTPEPLRERLALSQRIRDFAVAELALPDNRSYRGYADLGRPAAVWNVVAVPELSLTLKTWCFPVVGCVGYRGYYDRAQAEAFAEGLRQQGYEVRVYGVPAYSTLGRLDWLGGDPLLNTFIRYPEGELARLIFHELAHQIVYVKDDTTFNESFATAVERLGVQRWLDLHATSAAREEYERFDARRRDFQALVLRYRDRLAQVYAGAGDDDDKRRGKAEVLAAMRAEHARLKAGPWEGFAGYDRWFEEANGASLAVLASYTELVPGFEQLFVARGQSFPQFYDAVRELARQPRDERRQALTSPTIAEKDPAR</sequence>